<name>A0A0A9S8K8_ARUDO</name>
<dbReference type="EMBL" id="GBRH01280035">
    <property type="protein sequence ID" value="JAD17860.1"/>
    <property type="molecule type" value="Transcribed_RNA"/>
</dbReference>
<accession>A0A0A9S8K8</accession>
<sequence length="65" mass="7443">MGGNNVELRNLKKEFTSMVILYAHQFCREISSGFWVSDLTSSTKNPANKSNIVPSSHLNMHLKFW</sequence>
<organism evidence="1">
    <name type="scientific">Arundo donax</name>
    <name type="common">Giant reed</name>
    <name type="synonym">Donax arundinaceus</name>
    <dbReference type="NCBI Taxonomy" id="35708"/>
    <lineage>
        <taxon>Eukaryota</taxon>
        <taxon>Viridiplantae</taxon>
        <taxon>Streptophyta</taxon>
        <taxon>Embryophyta</taxon>
        <taxon>Tracheophyta</taxon>
        <taxon>Spermatophyta</taxon>
        <taxon>Magnoliopsida</taxon>
        <taxon>Liliopsida</taxon>
        <taxon>Poales</taxon>
        <taxon>Poaceae</taxon>
        <taxon>PACMAD clade</taxon>
        <taxon>Arundinoideae</taxon>
        <taxon>Arundineae</taxon>
        <taxon>Arundo</taxon>
    </lineage>
</organism>
<reference evidence="1" key="2">
    <citation type="journal article" date="2015" name="Data Brief">
        <title>Shoot transcriptome of the giant reed, Arundo donax.</title>
        <authorList>
            <person name="Barrero R.A."/>
            <person name="Guerrero F.D."/>
            <person name="Moolhuijzen P."/>
            <person name="Goolsby J.A."/>
            <person name="Tidwell J."/>
            <person name="Bellgard S.E."/>
            <person name="Bellgard M.I."/>
        </authorList>
    </citation>
    <scope>NUCLEOTIDE SEQUENCE</scope>
    <source>
        <tissue evidence="1">Shoot tissue taken approximately 20 cm above the soil surface</tissue>
    </source>
</reference>
<dbReference type="AlphaFoldDB" id="A0A0A9S8K8"/>
<protein>
    <submittedName>
        <fullName evidence="1">Uncharacterized protein</fullName>
    </submittedName>
</protein>
<proteinExistence type="predicted"/>
<reference evidence="1" key="1">
    <citation type="submission" date="2014-09" db="EMBL/GenBank/DDBJ databases">
        <authorList>
            <person name="Magalhaes I.L.F."/>
            <person name="Oliveira U."/>
            <person name="Santos F.R."/>
            <person name="Vidigal T.H.D.A."/>
            <person name="Brescovit A.D."/>
            <person name="Santos A.J."/>
        </authorList>
    </citation>
    <scope>NUCLEOTIDE SEQUENCE</scope>
    <source>
        <tissue evidence="1">Shoot tissue taken approximately 20 cm above the soil surface</tissue>
    </source>
</reference>
<evidence type="ECO:0000313" key="1">
    <source>
        <dbReference type="EMBL" id="JAD17860.1"/>
    </source>
</evidence>